<gene>
    <name evidence="6" type="primary">A0A023NA98</name>
</gene>
<dbReference type="InterPro" id="IPR033140">
    <property type="entry name" value="Lipase_GDXG_put_SER_AS"/>
</dbReference>
<evidence type="ECO:0000256" key="3">
    <source>
        <dbReference type="PROSITE-ProRule" id="PRU10038"/>
    </source>
</evidence>
<feature type="transmembrane region" description="Helical" evidence="4">
    <location>
        <begin position="12"/>
        <end position="32"/>
    </location>
</feature>
<proteinExistence type="inferred from homology"/>
<dbReference type="EMBL" id="LR724256">
    <property type="protein sequence ID" value="VWO94821.1"/>
    <property type="molecule type" value="Genomic_DNA"/>
</dbReference>
<organism evidence="6">
    <name type="scientific">Ganoderma boninense</name>
    <dbReference type="NCBI Taxonomy" id="34458"/>
    <lineage>
        <taxon>Eukaryota</taxon>
        <taxon>Fungi</taxon>
        <taxon>Dikarya</taxon>
        <taxon>Basidiomycota</taxon>
        <taxon>Agaricomycotina</taxon>
        <taxon>Agaricomycetes</taxon>
        <taxon>Polyporales</taxon>
        <taxon>Polyporaceae</taxon>
        <taxon>Ganoderma</taxon>
    </lineage>
</organism>
<keyword evidence="4" id="KW-0472">Membrane</keyword>
<dbReference type="InterPro" id="IPR013094">
    <property type="entry name" value="AB_hydrolase_3"/>
</dbReference>
<dbReference type="PROSITE" id="PS01174">
    <property type="entry name" value="LIPASE_GDXG_SER"/>
    <property type="match status" value="1"/>
</dbReference>
<dbReference type="InterPro" id="IPR050300">
    <property type="entry name" value="GDXG_lipolytic_enzyme"/>
</dbReference>
<evidence type="ECO:0000313" key="6">
    <source>
        <dbReference type="EMBL" id="VWO94821.1"/>
    </source>
</evidence>
<dbReference type="Pfam" id="PF07859">
    <property type="entry name" value="Abhydrolase_3"/>
    <property type="match status" value="1"/>
</dbReference>
<keyword evidence="2" id="KW-0378">Hydrolase</keyword>
<feature type="active site" evidence="3">
    <location>
        <position position="228"/>
    </location>
</feature>
<protein>
    <submittedName>
        <fullName evidence="6">MARTX</fullName>
    </submittedName>
</protein>
<keyword evidence="4" id="KW-0812">Transmembrane</keyword>
<reference evidence="6" key="1">
    <citation type="submission" date="2019-10" db="EMBL/GenBank/DDBJ databases">
        <authorList>
            <person name="Nor Muhammad N."/>
        </authorList>
    </citation>
    <scope>NUCLEOTIDE SEQUENCE</scope>
</reference>
<dbReference type="AlphaFoldDB" id="A0A5K1JT75"/>
<dbReference type="GO" id="GO:0016787">
    <property type="term" value="F:hydrolase activity"/>
    <property type="evidence" value="ECO:0007669"/>
    <property type="project" value="UniProtKB-KW"/>
</dbReference>
<evidence type="ECO:0000259" key="5">
    <source>
        <dbReference type="Pfam" id="PF07859"/>
    </source>
</evidence>
<evidence type="ECO:0000256" key="1">
    <source>
        <dbReference type="ARBA" id="ARBA00010515"/>
    </source>
</evidence>
<feature type="domain" description="Alpha/beta hydrolase fold-3" evidence="5">
    <location>
        <begin position="178"/>
        <end position="382"/>
    </location>
</feature>
<name>A0A5K1JT75_9APHY</name>
<dbReference type="PANTHER" id="PTHR48081">
    <property type="entry name" value="AB HYDROLASE SUPERFAMILY PROTEIN C4A8.06C"/>
    <property type="match status" value="1"/>
</dbReference>
<evidence type="ECO:0000256" key="4">
    <source>
        <dbReference type="SAM" id="Phobius"/>
    </source>
</evidence>
<keyword evidence="4" id="KW-1133">Transmembrane helix</keyword>
<comment type="similarity">
    <text evidence="1">Belongs to the 'GDXG' lipolytic enzyme family.</text>
</comment>
<dbReference type="Gene3D" id="3.40.50.1820">
    <property type="entry name" value="alpha/beta hydrolase"/>
    <property type="match status" value="1"/>
</dbReference>
<dbReference type="PANTHER" id="PTHR48081:SF26">
    <property type="entry name" value="ALPHA_BETA HYDROLASE FOLD-3 DOMAIN-CONTAINING PROTEIN"/>
    <property type="match status" value="1"/>
</dbReference>
<dbReference type="SUPFAM" id="SSF53474">
    <property type="entry name" value="alpha/beta-Hydrolases"/>
    <property type="match status" value="1"/>
</dbReference>
<dbReference type="InterPro" id="IPR029058">
    <property type="entry name" value="AB_hydrolase_fold"/>
</dbReference>
<accession>A0A5K1JT75</accession>
<evidence type="ECO:0000256" key="2">
    <source>
        <dbReference type="ARBA" id="ARBA00022801"/>
    </source>
</evidence>
<sequence length="405" mass="45059">MVKILEYQPFQTLYLVYFLSSRVFIKAPFWLLRYLLPSQRPRPVWTLKRSLIIRTLQELLTMMLQQRTNDRGRFKHVSDSSLTDAKFVRFEGIPESDSTIFCGEIRRVAEITGVKPVNVAGYWLLKKGAAWDGPQAKAGERIDVSLGFISQYGTAHPSHFTSNISRGLLEHSQIIDRTFSVDYRLTASAPNPPANPFPAAIIDALAAYRYLVQDCGFEPKSIVLAGDSAGGNLAIALARHLVENTIPSLPPPGRLFVVSPWIDLLASRDGPNSAYTLNGVSDIFTITANRCDDEVLGAYTIDSLRGPLDLEVVRTNRYFSPAALEAQPAEGSTLFKGFMETYVVAGGAEKLLDDSKALVERLQADGVKVHVDISPDAAHDFLCFKWHEPERTETLRRVCQWIDGA</sequence>